<proteinExistence type="predicted"/>
<dbReference type="Proteomes" id="UP000076727">
    <property type="component" value="Unassembled WGS sequence"/>
</dbReference>
<organism evidence="6 7">
    <name type="scientific">Daedalea quercina L-15889</name>
    <dbReference type="NCBI Taxonomy" id="1314783"/>
    <lineage>
        <taxon>Eukaryota</taxon>
        <taxon>Fungi</taxon>
        <taxon>Dikarya</taxon>
        <taxon>Basidiomycota</taxon>
        <taxon>Agaricomycotina</taxon>
        <taxon>Agaricomycetes</taxon>
        <taxon>Polyporales</taxon>
        <taxon>Fomitopsis</taxon>
    </lineage>
</organism>
<dbReference type="InterPro" id="IPR050534">
    <property type="entry name" value="Coronavir_polyprotein_1ab"/>
</dbReference>
<evidence type="ECO:0000256" key="1">
    <source>
        <dbReference type="ARBA" id="ARBA00022741"/>
    </source>
</evidence>
<dbReference type="AlphaFoldDB" id="A0A165QJG8"/>
<accession>A0A165QJG8</accession>
<evidence type="ECO:0000313" key="6">
    <source>
        <dbReference type="EMBL" id="KZT69556.1"/>
    </source>
</evidence>
<dbReference type="Pfam" id="PF13087">
    <property type="entry name" value="AAA_12"/>
    <property type="match status" value="1"/>
</dbReference>
<dbReference type="PANTHER" id="PTHR43788">
    <property type="entry name" value="DNA2/NAM7 HELICASE FAMILY MEMBER"/>
    <property type="match status" value="1"/>
</dbReference>
<sequence>MVPRTWKFKQTLLRASCPEVVVMEVDESDLIDFPPAAFLDLSDDILGVACIQGTKGILTHIAFATQTRVLCIRMCQSRSSTKGAKGRHAKRQRPQGRETLQRALLHGEEHRKVAFDMPRLALALYHDYELTVVKALDLQSAKPSEDRQSAGVFLSLFGGQEEVYKNTTVNAFKGKDSEKGGVQNLALRAWGACHVGSLLESTKKLCIIAPINTTTVPVPHLKRLAVLTRLAWRLYAMKPTRTNNDIHAEFSRDRKDGKLKLEQKRFKTRLRTSENQTLRVEYGAPDAPVKIAHGHTARVQGKSAAITVDKFVAPTAKIRSIVTLGRDDPTPAEVDCECIVLGILQQKISFFEQDIVRKILEPAPRRRAYKRRTSKEEIRLAGRRLNDSQAAAVHRILSDRPDDQICVVHGPPGTGKTTVIAASVKELMKTAKKGRGIWLLAQSNVAVKNIAEKLADVGFLDFRILVSRDFHFDWHEHLYKKIEGHVIPSNRFCEEDFDVERSLRGIRVILCTLSMLSHPRLRPVGFPRQVPIETVIVDEASQIDLGGYFPLLSHFGGTIKKLVFIGDDKQLAPYGQEELKQLSSVFDLPHLRREALFLDTQYRMPAPIGAFISEHVYDGHLKTDHSITSRQSCILIDIKDGKETASGNSWIVSTIYNLGLALTATFTLQNVEEAKAIVVVARKYHAKRQSFRVITPYDAQRQFLENRLKDAKLPWENTCFNVDSFQAGSTPGNEADYILISVVRSDKIGFLANVRRTNVMLSRCKRGMVICTSRAFMTGIASASLMGELAKEWSDGWVSWADTLQGKF</sequence>
<dbReference type="STRING" id="1314783.A0A165QJG8"/>
<feature type="domain" description="Helicase ATP-binding" evidence="5">
    <location>
        <begin position="381"/>
        <end position="596"/>
    </location>
</feature>
<evidence type="ECO:0000256" key="4">
    <source>
        <dbReference type="ARBA" id="ARBA00022840"/>
    </source>
</evidence>
<dbReference type="SUPFAM" id="SSF52540">
    <property type="entry name" value="P-loop containing nucleoside triphosphate hydrolases"/>
    <property type="match status" value="1"/>
</dbReference>
<reference evidence="6 7" key="1">
    <citation type="journal article" date="2016" name="Mol. Biol. Evol.">
        <title>Comparative Genomics of Early-Diverging Mushroom-Forming Fungi Provides Insights into the Origins of Lignocellulose Decay Capabilities.</title>
        <authorList>
            <person name="Nagy L.G."/>
            <person name="Riley R."/>
            <person name="Tritt A."/>
            <person name="Adam C."/>
            <person name="Daum C."/>
            <person name="Floudas D."/>
            <person name="Sun H."/>
            <person name="Yadav J.S."/>
            <person name="Pangilinan J."/>
            <person name="Larsson K.H."/>
            <person name="Matsuura K."/>
            <person name="Barry K."/>
            <person name="Labutti K."/>
            <person name="Kuo R."/>
            <person name="Ohm R.A."/>
            <person name="Bhattacharya S.S."/>
            <person name="Shirouzu T."/>
            <person name="Yoshinaga Y."/>
            <person name="Martin F.M."/>
            <person name="Grigoriev I.V."/>
            <person name="Hibbett D.S."/>
        </authorList>
    </citation>
    <scope>NUCLEOTIDE SEQUENCE [LARGE SCALE GENOMIC DNA]</scope>
    <source>
        <strain evidence="6 7">L-15889</strain>
    </source>
</reference>
<dbReference type="GO" id="GO:0043139">
    <property type="term" value="F:5'-3' DNA helicase activity"/>
    <property type="evidence" value="ECO:0007669"/>
    <property type="project" value="TreeGrafter"/>
</dbReference>
<dbReference type="CDD" id="cd17934">
    <property type="entry name" value="DEXXQc_Upf1-like"/>
    <property type="match status" value="1"/>
</dbReference>
<dbReference type="OrthoDB" id="6513042at2759"/>
<dbReference type="InterPro" id="IPR047187">
    <property type="entry name" value="SF1_C_Upf1"/>
</dbReference>
<evidence type="ECO:0000259" key="5">
    <source>
        <dbReference type="SMART" id="SM00487"/>
    </source>
</evidence>
<keyword evidence="4" id="KW-0067">ATP-binding</keyword>
<name>A0A165QJG8_9APHY</name>
<dbReference type="InterPro" id="IPR014001">
    <property type="entry name" value="Helicase_ATP-bd"/>
</dbReference>
<keyword evidence="7" id="KW-1185">Reference proteome</keyword>
<evidence type="ECO:0000313" key="7">
    <source>
        <dbReference type="Proteomes" id="UP000076727"/>
    </source>
</evidence>
<evidence type="ECO:0000256" key="2">
    <source>
        <dbReference type="ARBA" id="ARBA00022801"/>
    </source>
</evidence>
<keyword evidence="1" id="KW-0547">Nucleotide-binding</keyword>
<dbReference type="InterPro" id="IPR027417">
    <property type="entry name" value="P-loop_NTPase"/>
</dbReference>
<evidence type="ECO:0000256" key="3">
    <source>
        <dbReference type="ARBA" id="ARBA00022806"/>
    </source>
</evidence>
<dbReference type="Pfam" id="PF13245">
    <property type="entry name" value="AAA_19"/>
    <property type="match status" value="1"/>
</dbReference>
<dbReference type="GO" id="GO:0005524">
    <property type="term" value="F:ATP binding"/>
    <property type="evidence" value="ECO:0007669"/>
    <property type="project" value="UniProtKB-KW"/>
</dbReference>
<keyword evidence="3" id="KW-0347">Helicase</keyword>
<dbReference type="SMART" id="SM00487">
    <property type="entry name" value="DEXDc"/>
    <property type="match status" value="1"/>
</dbReference>
<dbReference type="GO" id="GO:0016787">
    <property type="term" value="F:hydrolase activity"/>
    <property type="evidence" value="ECO:0007669"/>
    <property type="project" value="UniProtKB-KW"/>
</dbReference>
<dbReference type="CDD" id="cd18808">
    <property type="entry name" value="SF1_C_Upf1"/>
    <property type="match status" value="1"/>
</dbReference>
<dbReference type="Gene3D" id="3.40.50.300">
    <property type="entry name" value="P-loop containing nucleotide triphosphate hydrolases"/>
    <property type="match status" value="2"/>
</dbReference>
<dbReference type="EMBL" id="KV429057">
    <property type="protein sequence ID" value="KZT69556.1"/>
    <property type="molecule type" value="Genomic_DNA"/>
</dbReference>
<keyword evidence="2 6" id="KW-0378">Hydrolase</keyword>
<gene>
    <name evidence="6" type="ORF">DAEQUDRAFT_756912</name>
</gene>
<protein>
    <submittedName>
        <fullName evidence="6">p-loop containing nucleoside triphosphate hydrolase protein</fullName>
    </submittedName>
</protein>
<dbReference type="PANTHER" id="PTHR43788:SF8">
    <property type="entry name" value="DNA-BINDING PROTEIN SMUBP-2"/>
    <property type="match status" value="1"/>
</dbReference>
<dbReference type="InterPro" id="IPR041679">
    <property type="entry name" value="DNA2/NAM7-like_C"/>
</dbReference>